<sequence length="141" mass="16140">MPRLPSSHSLRTLEASRTDIAAAETHAKVVRDPLPRPPPHPPSSVPWLLLCLTCFPIDYNPRSRFPLELRVLRFLAMEKWRKKKMEKKKREKKGENLESGAALPILIRRPRAISSPRAGRRNVSLCGEKEQGDVTLCFFTF</sequence>
<accession>A0A426ZRF1</accession>
<dbReference type="EMBL" id="AMZH03005365">
    <property type="protein sequence ID" value="RRT66603.1"/>
    <property type="molecule type" value="Genomic_DNA"/>
</dbReference>
<proteinExistence type="predicted"/>
<organism evidence="1 2">
    <name type="scientific">Ensete ventricosum</name>
    <name type="common">Abyssinian banana</name>
    <name type="synonym">Musa ensete</name>
    <dbReference type="NCBI Taxonomy" id="4639"/>
    <lineage>
        <taxon>Eukaryota</taxon>
        <taxon>Viridiplantae</taxon>
        <taxon>Streptophyta</taxon>
        <taxon>Embryophyta</taxon>
        <taxon>Tracheophyta</taxon>
        <taxon>Spermatophyta</taxon>
        <taxon>Magnoliopsida</taxon>
        <taxon>Liliopsida</taxon>
        <taxon>Zingiberales</taxon>
        <taxon>Musaceae</taxon>
        <taxon>Ensete</taxon>
    </lineage>
</organism>
<dbReference type="AlphaFoldDB" id="A0A426ZRF1"/>
<evidence type="ECO:0000313" key="1">
    <source>
        <dbReference type="EMBL" id="RRT66603.1"/>
    </source>
</evidence>
<protein>
    <submittedName>
        <fullName evidence="1">Uncharacterized protein</fullName>
    </submittedName>
</protein>
<dbReference type="Proteomes" id="UP000287651">
    <property type="component" value="Unassembled WGS sequence"/>
</dbReference>
<reference evidence="1 2" key="1">
    <citation type="journal article" date="2014" name="Agronomy (Basel)">
        <title>A Draft Genome Sequence for Ensete ventricosum, the Drought-Tolerant Tree Against Hunger.</title>
        <authorList>
            <person name="Harrison J."/>
            <person name="Moore K.A."/>
            <person name="Paszkiewicz K."/>
            <person name="Jones T."/>
            <person name="Grant M."/>
            <person name="Ambacheew D."/>
            <person name="Muzemil S."/>
            <person name="Studholme D.J."/>
        </authorList>
    </citation>
    <scope>NUCLEOTIDE SEQUENCE [LARGE SCALE GENOMIC DNA]</scope>
</reference>
<gene>
    <name evidence="1" type="ORF">B296_00026559</name>
</gene>
<name>A0A426ZRF1_ENSVE</name>
<comment type="caution">
    <text evidence="1">The sequence shown here is derived from an EMBL/GenBank/DDBJ whole genome shotgun (WGS) entry which is preliminary data.</text>
</comment>
<evidence type="ECO:0000313" key="2">
    <source>
        <dbReference type="Proteomes" id="UP000287651"/>
    </source>
</evidence>